<evidence type="ECO:0000313" key="3">
    <source>
        <dbReference type="Proteomes" id="UP000231791"/>
    </source>
</evidence>
<proteinExistence type="predicted"/>
<name>A0A2K8PBF0_STRLA</name>
<dbReference type="AlphaFoldDB" id="A0A2K8PBF0"/>
<feature type="compositionally biased region" description="Low complexity" evidence="1">
    <location>
        <begin position="233"/>
        <end position="249"/>
    </location>
</feature>
<dbReference type="GeneID" id="49382278"/>
<dbReference type="EMBL" id="CP024985">
    <property type="protein sequence ID" value="ATZ23063.1"/>
    <property type="molecule type" value="Genomic_DNA"/>
</dbReference>
<protein>
    <submittedName>
        <fullName evidence="2">Uncharacterized protein</fullName>
    </submittedName>
</protein>
<dbReference type="KEGG" id="slx:SLAV_05790"/>
<evidence type="ECO:0000256" key="1">
    <source>
        <dbReference type="SAM" id="MobiDB-lite"/>
    </source>
</evidence>
<reference evidence="2 3" key="1">
    <citation type="submission" date="2017-11" db="EMBL/GenBank/DDBJ databases">
        <title>Complete genome sequence of Streptomyces lavendulae subsp. lavendulae CCM 3239 (formerly 'Streptomyces aureofaciens CCM 3239'), the producer of the angucycline-type antibiotic auricin.</title>
        <authorList>
            <person name="Busche T."/>
            <person name="Novakova R."/>
            <person name="Al'Dilaimi A."/>
            <person name="Homerova D."/>
            <person name="Feckova L."/>
            <person name="Rezuchova B."/>
            <person name="Mingyar E."/>
            <person name="Csolleiova D."/>
            <person name="Bekeova C."/>
            <person name="Winkler A."/>
            <person name="Sevcikova B."/>
            <person name="Kalinowski J."/>
            <person name="Kormanec J."/>
            <person name="Ruckert C."/>
        </authorList>
    </citation>
    <scope>NUCLEOTIDE SEQUENCE [LARGE SCALE GENOMIC DNA]</scope>
    <source>
        <strain evidence="2 3">CCM 3239</strain>
    </source>
</reference>
<dbReference type="Proteomes" id="UP000231791">
    <property type="component" value="Chromosome"/>
</dbReference>
<dbReference type="OrthoDB" id="4314991at2"/>
<keyword evidence="3" id="KW-1185">Reference proteome</keyword>
<accession>A0A2K8PBF0</accession>
<dbReference type="RefSeq" id="WP_158740654.1">
    <property type="nucleotide sequence ID" value="NZ_CP024985.1"/>
</dbReference>
<sequence>MGSTDKPAGPPDYRITGFEPANAVTEDSYELVASAEDDLAVVAAHHNANGRDTYFVLYDATAIYGHPGAPAYVAVHVTRDLERRVFDFDHAHHPLVPLAQNWLIEKGCPPDAVRAFTDRGPQPADALTSRLEGLLRTNVGQRYLVLDHYTDHQNNSNAGARTSTLVHDRHPLSAAHPYRVFLEEVTQDFETYTVREGAFSSIEAADLWIAAVDLPLPQAPAPVQGRRADAARARTAGANAAPSAPSDATRTGDRFGRTPASATRRGPR</sequence>
<gene>
    <name evidence="2" type="ORF">SLAV_05790</name>
</gene>
<organism evidence="2 3">
    <name type="scientific">Streptomyces lavendulae subsp. lavendulae</name>
    <dbReference type="NCBI Taxonomy" id="58340"/>
    <lineage>
        <taxon>Bacteria</taxon>
        <taxon>Bacillati</taxon>
        <taxon>Actinomycetota</taxon>
        <taxon>Actinomycetes</taxon>
        <taxon>Kitasatosporales</taxon>
        <taxon>Streptomycetaceae</taxon>
        <taxon>Streptomyces</taxon>
    </lineage>
</organism>
<evidence type="ECO:0000313" key="2">
    <source>
        <dbReference type="EMBL" id="ATZ23063.1"/>
    </source>
</evidence>
<feature type="region of interest" description="Disordered" evidence="1">
    <location>
        <begin position="222"/>
        <end position="268"/>
    </location>
</feature>